<name>A0A5C5YMG9_9BACT</name>
<evidence type="ECO:0000313" key="11">
    <source>
        <dbReference type="EMBL" id="TWT76102.1"/>
    </source>
</evidence>
<evidence type="ECO:0000313" key="12">
    <source>
        <dbReference type="Proteomes" id="UP000318478"/>
    </source>
</evidence>
<evidence type="ECO:0000256" key="1">
    <source>
        <dbReference type="ARBA" id="ARBA00000085"/>
    </source>
</evidence>
<dbReference type="SMART" id="SM00073">
    <property type="entry name" value="HPT"/>
    <property type="match status" value="1"/>
</dbReference>
<dbReference type="CDD" id="cd00130">
    <property type="entry name" value="PAS"/>
    <property type="match status" value="1"/>
</dbReference>
<keyword evidence="3 5" id="KW-0597">Phosphoprotein</keyword>
<dbReference type="Pfam" id="PF01627">
    <property type="entry name" value="Hpt"/>
    <property type="match status" value="1"/>
</dbReference>
<dbReference type="Pfam" id="PF00512">
    <property type="entry name" value="HisKA"/>
    <property type="match status" value="1"/>
</dbReference>
<evidence type="ECO:0000256" key="2">
    <source>
        <dbReference type="ARBA" id="ARBA00012438"/>
    </source>
</evidence>
<dbReference type="Pfam" id="PF02518">
    <property type="entry name" value="HATPase_c"/>
    <property type="match status" value="1"/>
</dbReference>
<dbReference type="CDD" id="cd00156">
    <property type="entry name" value="REC"/>
    <property type="match status" value="1"/>
</dbReference>
<dbReference type="InterPro" id="IPR035965">
    <property type="entry name" value="PAS-like_dom_sf"/>
</dbReference>
<dbReference type="PANTHER" id="PTHR45339">
    <property type="entry name" value="HYBRID SIGNAL TRANSDUCTION HISTIDINE KINASE J"/>
    <property type="match status" value="1"/>
</dbReference>
<proteinExistence type="predicted"/>
<dbReference type="Gene3D" id="3.40.50.2300">
    <property type="match status" value="2"/>
</dbReference>
<feature type="modified residue" description="4-aspartylphosphate" evidence="5">
    <location>
        <position position="450"/>
    </location>
</feature>
<dbReference type="SUPFAM" id="SSF47226">
    <property type="entry name" value="Histidine-containing phosphotransfer domain, HPT domain"/>
    <property type="match status" value="1"/>
</dbReference>
<dbReference type="NCBIfam" id="TIGR00229">
    <property type="entry name" value="sensory_box"/>
    <property type="match status" value="1"/>
</dbReference>
<dbReference type="EC" id="2.7.13.3" evidence="2"/>
<evidence type="ECO:0000256" key="5">
    <source>
        <dbReference type="PROSITE-ProRule" id="PRU00169"/>
    </source>
</evidence>
<dbReference type="AlphaFoldDB" id="A0A5C5YMG9"/>
<organism evidence="11 12">
    <name type="scientific">Posidoniimonas polymericola</name>
    <dbReference type="NCBI Taxonomy" id="2528002"/>
    <lineage>
        <taxon>Bacteria</taxon>
        <taxon>Pseudomonadati</taxon>
        <taxon>Planctomycetota</taxon>
        <taxon>Planctomycetia</taxon>
        <taxon>Pirellulales</taxon>
        <taxon>Lacipirellulaceae</taxon>
        <taxon>Posidoniimonas</taxon>
    </lineage>
</organism>
<dbReference type="InterPro" id="IPR036097">
    <property type="entry name" value="HisK_dim/P_sf"/>
</dbReference>
<dbReference type="GO" id="GO:0005886">
    <property type="term" value="C:plasma membrane"/>
    <property type="evidence" value="ECO:0007669"/>
    <property type="project" value="UniProtKB-SubCell"/>
</dbReference>
<dbReference type="Pfam" id="PF00072">
    <property type="entry name" value="Response_reg"/>
    <property type="match status" value="2"/>
</dbReference>
<dbReference type="InterPro" id="IPR036641">
    <property type="entry name" value="HPT_dom_sf"/>
</dbReference>
<keyword evidence="11" id="KW-0808">Transferase</keyword>
<dbReference type="Gene3D" id="3.30.565.10">
    <property type="entry name" value="Histidine kinase-like ATPase, C-terminal domain"/>
    <property type="match status" value="1"/>
</dbReference>
<dbReference type="GO" id="GO:0005524">
    <property type="term" value="F:ATP binding"/>
    <property type="evidence" value="ECO:0007669"/>
    <property type="project" value="UniProtKB-KW"/>
</dbReference>
<feature type="domain" description="HPt" evidence="10">
    <location>
        <begin position="703"/>
        <end position="796"/>
    </location>
</feature>
<keyword evidence="11" id="KW-0418">Kinase</keyword>
<keyword evidence="12" id="KW-1185">Reference proteome</keyword>
<dbReference type="Gene3D" id="3.30.450.20">
    <property type="entry name" value="PAS domain"/>
    <property type="match status" value="1"/>
</dbReference>
<dbReference type="Gene3D" id="1.20.120.160">
    <property type="entry name" value="HPT domain"/>
    <property type="match status" value="1"/>
</dbReference>
<dbReference type="SUPFAM" id="SSF47384">
    <property type="entry name" value="Homodimeric domain of signal transducing histidine kinase"/>
    <property type="match status" value="1"/>
</dbReference>
<dbReference type="RefSeq" id="WP_146588065.1">
    <property type="nucleotide sequence ID" value="NZ_SJPO01000006.1"/>
</dbReference>
<dbReference type="EMBL" id="SJPO01000006">
    <property type="protein sequence ID" value="TWT76102.1"/>
    <property type="molecule type" value="Genomic_DNA"/>
</dbReference>
<dbReference type="PROSITE" id="PS50113">
    <property type="entry name" value="PAC"/>
    <property type="match status" value="1"/>
</dbReference>
<dbReference type="InterPro" id="IPR008207">
    <property type="entry name" value="Sig_transdc_His_kin_Hpt_dom"/>
</dbReference>
<dbReference type="InterPro" id="IPR011006">
    <property type="entry name" value="CheY-like_superfamily"/>
</dbReference>
<dbReference type="PROSITE" id="PS50110">
    <property type="entry name" value="RESPONSE_REGULATORY"/>
    <property type="match status" value="2"/>
</dbReference>
<reference evidence="11 12" key="1">
    <citation type="submission" date="2019-02" db="EMBL/GenBank/DDBJ databases">
        <title>Deep-cultivation of Planctomycetes and their phenomic and genomic characterization uncovers novel biology.</title>
        <authorList>
            <person name="Wiegand S."/>
            <person name="Jogler M."/>
            <person name="Boedeker C."/>
            <person name="Pinto D."/>
            <person name="Vollmers J."/>
            <person name="Rivas-Marin E."/>
            <person name="Kohn T."/>
            <person name="Peeters S.H."/>
            <person name="Heuer A."/>
            <person name="Rast P."/>
            <person name="Oberbeckmann S."/>
            <person name="Bunk B."/>
            <person name="Jeske O."/>
            <person name="Meyerdierks A."/>
            <person name="Storesund J.E."/>
            <person name="Kallscheuer N."/>
            <person name="Luecker S."/>
            <person name="Lage O.M."/>
            <person name="Pohl T."/>
            <person name="Merkel B.J."/>
            <person name="Hornburger P."/>
            <person name="Mueller R.-W."/>
            <person name="Bruemmer F."/>
            <person name="Labrenz M."/>
            <person name="Spormann A.M."/>
            <person name="Op Den Camp H."/>
            <person name="Overmann J."/>
            <person name="Amann R."/>
            <person name="Jetten M.S.M."/>
            <person name="Mascher T."/>
            <person name="Medema M.H."/>
            <person name="Devos D.P."/>
            <person name="Kaster A.-K."/>
            <person name="Ovreas L."/>
            <person name="Rohde M."/>
            <person name="Galperin M.Y."/>
            <person name="Jogler C."/>
        </authorList>
    </citation>
    <scope>NUCLEOTIDE SEQUENCE [LARGE SCALE GENOMIC DNA]</scope>
    <source>
        <strain evidence="11 12">Pla123a</strain>
    </source>
</reference>
<dbReference type="SUPFAM" id="SSF55785">
    <property type="entry name" value="PYP-like sensor domain (PAS domain)"/>
    <property type="match status" value="1"/>
</dbReference>
<dbReference type="InterPro" id="IPR003661">
    <property type="entry name" value="HisK_dim/P_dom"/>
</dbReference>
<dbReference type="CDD" id="cd00088">
    <property type="entry name" value="HPT"/>
    <property type="match status" value="1"/>
</dbReference>
<evidence type="ECO:0000259" key="6">
    <source>
        <dbReference type="PROSITE" id="PS50109"/>
    </source>
</evidence>
<evidence type="ECO:0000256" key="3">
    <source>
        <dbReference type="ARBA" id="ARBA00022553"/>
    </source>
</evidence>
<dbReference type="PRINTS" id="PR00344">
    <property type="entry name" value="BCTRLSENSOR"/>
</dbReference>
<feature type="domain" description="PAS" evidence="8">
    <location>
        <begin position="13"/>
        <end position="82"/>
    </location>
</feature>
<evidence type="ECO:0000256" key="4">
    <source>
        <dbReference type="PROSITE-ProRule" id="PRU00110"/>
    </source>
</evidence>
<dbReference type="FunFam" id="3.30.565.10:FF:000010">
    <property type="entry name" value="Sensor histidine kinase RcsC"/>
    <property type="match status" value="1"/>
</dbReference>
<sequence>MTSNAADMPFGQTRGLLSAVMASCRDAIIAYSLDGQIEAWNRGAEEIYGFSQEEAIGSPAELTTPRDRVGENDRLREAAIQGRSIEHFDTLRTRKSGESFPAAICGFPIRNEREEVVGYATIERDISGRMQAADTLRIALTEAQEANAAKSRFLANASHELRTPMNAIVGMTALALEEDISHELRDYLETIRDSADSMLHLVNDVLDLAKFESDGFELEEVPFDPRELSESAIKVLGTAAHAKGLELVCHVAPDVPTAVIGDPMRLRQVLTNLLGNSIKFTAAGEVVVDVSPVSIEKKRCKLQFSVKDSGIGISDKDQERIFKPFTQVDGATTRRYSGTGLGLTITQHLIDCFGSQLELESQPGVGSRFTFCLTLPLASKPEDTVSRATEKLRGMTVLVVDDNQASRDTLTEQFAAWGMRPAIASSGREAMRLVEKSLDKNSPFDLAVVDALMPGLDGFTVASKIEGDERISTKPIIMASTTDRLEFSRRCAEAGAAAYIQKPISQSQLLSAVVQASGVASLDGPPRKALFDAPTCEKLRVLLVEDTPANRKVAQRVLSKRGHEIEVAVNGREALDLFRKEEFDVVLMDVQMPIMDGYQATEAIREIERSGGRVPTPIIAMTAHSMSGDREKCLRAGMDNYLSKPLDLPKLIRMVESVSENGIKNHAAKPQHVEASKAAAEPESPMAAPAADLDTALKRLRGDRGLLLDMMGFFEQDAPTLLAAVDKNLESGQLAEVERGAHSLKGLASTFDAVAAVSSARDVEQAAHDGRADALPPLVKSLHAEVANLLAFLRDYR</sequence>
<evidence type="ECO:0000259" key="9">
    <source>
        <dbReference type="PROSITE" id="PS50113"/>
    </source>
</evidence>
<comment type="caution">
    <text evidence="11">The sequence shown here is derived from an EMBL/GenBank/DDBJ whole genome shotgun (WGS) entry which is preliminary data.</text>
</comment>
<dbReference type="CDD" id="cd00082">
    <property type="entry name" value="HisKA"/>
    <property type="match status" value="1"/>
</dbReference>
<dbReference type="SMART" id="SM00448">
    <property type="entry name" value="REC"/>
    <property type="match status" value="2"/>
</dbReference>
<feature type="domain" description="Response regulatory" evidence="7">
    <location>
        <begin position="540"/>
        <end position="659"/>
    </location>
</feature>
<dbReference type="SUPFAM" id="SSF52172">
    <property type="entry name" value="CheY-like"/>
    <property type="match status" value="2"/>
</dbReference>
<dbReference type="Gene3D" id="1.10.287.130">
    <property type="match status" value="1"/>
</dbReference>
<dbReference type="SMART" id="SM00387">
    <property type="entry name" value="HATPase_c"/>
    <property type="match status" value="1"/>
</dbReference>
<dbReference type="PROSITE" id="PS50894">
    <property type="entry name" value="HPT"/>
    <property type="match status" value="1"/>
</dbReference>
<dbReference type="PROSITE" id="PS50112">
    <property type="entry name" value="PAS"/>
    <property type="match status" value="1"/>
</dbReference>
<dbReference type="InterPro" id="IPR000014">
    <property type="entry name" value="PAS"/>
</dbReference>
<dbReference type="InterPro" id="IPR004358">
    <property type="entry name" value="Sig_transdc_His_kin-like_C"/>
</dbReference>
<dbReference type="OrthoDB" id="9762493at2"/>
<evidence type="ECO:0000259" key="8">
    <source>
        <dbReference type="PROSITE" id="PS50112"/>
    </source>
</evidence>
<feature type="domain" description="Response regulatory" evidence="7">
    <location>
        <begin position="396"/>
        <end position="517"/>
    </location>
</feature>
<dbReference type="PANTHER" id="PTHR45339:SF5">
    <property type="entry name" value="HISTIDINE KINASE"/>
    <property type="match status" value="1"/>
</dbReference>
<dbReference type="InterPro" id="IPR001789">
    <property type="entry name" value="Sig_transdc_resp-reg_receiver"/>
</dbReference>
<dbReference type="PROSITE" id="PS50109">
    <property type="entry name" value="HIS_KIN"/>
    <property type="match status" value="1"/>
</dbReference>
<dbReference type="SMART" id="SM00388">
    <property type="entry name" value="HisKA"/>
    <property type="match status" value="1"/>
</dbReference>
<feature type="modified residue" description="4-aspartylphosphate" evidence="5">
    <location>
        <position position="589"/>
    </location>
</feature>
<dbReference type="SMART" id="SM00091">
    <property type="entry name" value="PAS"/>
    <property type="match status" value="1"/>
</dbReference>
<protein>
    <recommendedName>
        <fullName evidence="2">histidine kinase</fullName>
        <ecNumber evidence="2">2.7.13.3</ecNumber>
    </recommendedName>
</protein>
<dbReference type="CDD" id="cd16922">
    <property type="entry name" value="HATPase_EvgS-ArcB-TorS-like"/>
    <property type="match status" value="1"/>
</dbReference>
<comment type="catalytic activity">
    <reaction evidence="1">
        <text>ATP + protein L-histidine = ADP + protein N-phospho-L-histidine.</text>
        <dbReference type="EC" id="2.7.13.3"/>
    </reaction>
</comment>
<dbReference type="InterPro" id="IPR036890">
    <property type="entry name" value="HATPase_C_sf"/>
</dbReference>
<accession>A0A5C5YMG9</accession>
<dbReference type="Pfam" id="PF13426">
    <property type="entry name" value="PAS_9"/>
    <property type="match status" value="1"/>
</dbReference>
<dbReference type="SUPFAM" id="SSF55874">
    <property type="entry name" value="ATPase domain of HSP90 chaperone/DNA topoisomerase II/histidine kinase"/>
    <property type="match status" value="1"/>
</dbReference>
<dbReference type="Proteomes" id="UP000318478">
    <property type="component" value="Unassembled WGS sequence"/>
</dbReference>
<evidence type="ECO:0000259" key="10">
    <source>
        <dbReference type="PROSITE" id="PS50894"/>
    </source>
</evidence>
<evidence type="ECO:0000259" key="7">
    <source>
        <dbReference type="PROSITE" id="PS50110"/>
    </source>
</evidence>
<feature type="domain" description="Histidine kinase" evidence="6">
    <location>
        <begin position="156"/>
        <end position="377"/>
    </location>
</feature>
<dbReference type="GO" id="GO:0000155">
    <property type="term" value="F:phosphorelay sensor kinase activity"/>
    <property type="evidence" value="ECO:0007669"/>
    <property type="project" value="InterPro"/>
</dbReference>
<dbReference type="InterPro" id="IPR000700">
    <property type="entry name" value="PAS-assoc_C"/>
</dbReference>
<gene>
    <name evidence="11" type="primary">barA_3</name>
    <name evidence="11" type="ORF">Pla123a_28910</name>
</gene>
<dbReference type="CDD" id="cd17546">
    <property type="entry name" value="REC_hyHK_CKI1_RcsC-like"/>
    <property type="match status" value="1"/>
</dbReference>
<dbReference type="InterPro" id="IPR005467">
    <property type="entry name" value="His_kinase_dom"/>
</dbReference>
<dbReference type="InterPro" id="IPR003594">
    <property type="entry name" value="HATPase_dom"/>
</dbReference>
<feature type="domain" description="PAC" evidence="9">
    <location>
        <begin position="86"/>
        <end position="138"/>
    </location>
</feature>
<feature type="modified residue" description="Phosphohistidine" evidence="4">
    <location>
        <position position="742"/>
    </location>
</feature>